<dbReference type="InterPro" id="IPR007085">
    <property type="entry name" value="DNA/pantothenate-metab_flavo_C"/>
</dbReference>
<evidence type="ECO:0000259" key="2">
    <source>
        <dbReference type="Pfam" id="PF04127"/>
    </source>
</evidence>
<dbReference type="eggNOG" id="KOG2728">
    <property type="taxonomic scope" value="Eukaryota"/>
</dbReference>
<dbReference type="Pfam" id="PF04127">
    <property type="entry name" value="DFP"/>
    <property type="match status" value="1"/>
</dbReference>
<dbReference type="AlphaFoldDB" id="A0A0L0FTW6"/>
<evidence type="ECO:0000256" key="1">
    <source>
        <dbReference type="ARBA" id="ARBA00005703"/>
    </source>
</evidence>
<dbReference type="GeneID" id="25907854"/>
<name>A0A0L0FTW6_9EUKA</name>
<evidence type="ECO:0000313" key="4">
    <source>
        <dbReference type="Proteomes" id="UP000054560"/>
    </source>
</evidence>
<reference evidence="3 4" key="1">
    <citation type="submission" date="2011-02" db="EMBL/GenBank/DDBJ databases">
        <title>The Genome Sequence of Sphaeroforma arctica JP610.</title>
        <authorList>
            <consortium name="The Broad Institute Genome Sequencing Platform"/>
            <person name="Russ C."/>
            <person name="Cuomo C."/>
            <person name="Young S.K."/>
            <person name="Zeng Q."/>
            <person name="Gargeya S."/>
            <person name="Alvarado L."/>
            <person name="Berlin A."/>
            <person name="Chapman S.B."/>
            <person name="Chen Z."/>
            <person name="Freedman E."/>
            <person name="Gellesch M."/>
            <person name="Goldberg J."/>
            <person name="Griggs A."/>
            <person name="Gujja S."/>
            <person name="Heilman E."/>
            <person name="Heiman D."/>
            <person name="Howarth C."/>
            <person name="Mehta T."/>
            <person name="Neiman D."/>
            <person name="Pearson M."/>
            <person name="Roberts A."/>
            <person name="Saif S."/>
            <person name="Shea T."/>
            <person name="Shenoy N."/>
            <person name="Sisk P."/>
            <person name="Stolte C."/>
            <person name="Sykes S."/>
            <person name="White J."/>
            <person name="Yandava C."/>
            <person name="Burger G."/>
            <person name="Gray M.W."/>
            <person name="Holland P.W.H."/>
            <person name="King N."/>
            <person name="Lang F.B.F."/>
            <person name="Roger A.J."/>
            <person name="Ruiz-Trillo I."/>
            <person name="Haas B."/>
            <person name="Nusbaum C."/>
            <person name="Birren B."/>
        </authorList>
    </citation>
    <scope>NUCLEOTIDE SEQUENCE [LARGE SCALE GENOMIC DNA]</scope>
    <source>
        <strain evidence="3 4">JP610</strain>
    </source>
</reference>
<dbReference type="STRING" id="667725.A0A0L0FTW6"/>
<dbReference type="PANTHER" id="PTHR12290">
    <property type="entry name" value="CORNICHON-RELATED"/>
    <property type="match status" value="1"/>
</dbReference>
<dbReference type="OrthoDB" id="70224at2759"/>
<keyword evidence="4" id="KW-1185">Reference proteome</keyword>
<dbReference type="Proteomes" id="UP000054560">
    <property type="component" value="Unassembled WGS sequence"/>
</dbReference>
<dbReference type="GO" id="GO:0003824">
    <property type="term" value="F:catalytic activity"/>
    <property type="evidence" value="ECO:0007669"/>
    <property type="project" value="UniProtKB-ARBA"/>
</dbReference>
<gene>
    <name evidence="3" type="ORF">SARC_07350</name>
</gene>
<organism evidence="3 4">
    <name type="scientific">Sphaeroforma arctica JP610</name>
    <dbReference type="NCBI Taxonomy" id="667725"/>
    <lineage>
        <taxon>Eukaryota</taxon>
        <taxon>Ichthyosporea</taxon>
        <taxon>Ichthyophonida</taxon>
        <taxon>Sphaeroforma</taxon>
    </lineage>
</organism>
<dbReference type="GO" id="GO:0015937">
    <property type="term" value="P:coenzyme A biosynthetic process"/>
    <property type="evidence" value="ECO:0007669"/>
    <property type="project" value="UniProtKB-ARBA"/>
</dbReference>
<proteinExistence type="inferred from homology"/>
<comment type="similarity">
    <text evidence="1">Belongs to the PPC synthetase family.</text>
</comment>
<dbReference type="EMBL" id="KQ242172">
    <property type="protein sequence ID" value="KNC80285.1"/>
    <property type="molecule type" value="Genomic_DNA"/>
</dbReference>
<protein>
    <recommendedName>
        <fullName evidence="2">DNA/pantothenate metabolism flavoprotein C-terminal domain-containing protein</fullName>
    </recommendedName>
</protein>
<accession>A0A0L0FTW6</accession>
<sequence length="316" mass="35843">MASIANGSQAAFYDEEPAPDNLENVRMHVKEFIEFHKQNDTPVVLVTSGGTTVPLEFNTVRFVDNFSAGTRGSASAEYFISEGYAVLFLHREYSLEPFSRNYTHSKHCFLDFLHVETDGLDTARVIVNPRDKGHLISTINKYKKVQQNHMLLKVDFNTVNHYLFYLKTCAEELNALGKNGICYLAAAVSDFYVPASMLTHHKIQSTNGPFELKMEQVPKMLHTLTREWCPNAYIISFKLETDDKLLVPKAKQALVTYGHQLVIANMLHTRKFTITLVSPDDTEVVALSPEERDDGDVEIESKLIVKLIELHKGFKE</sequence>
<feature type="domain" description="DNA/pantothenate metabolism flavoprotein C-terminal" evidence="2">
    <location>
        <begin position="174"/>
        <end position="274"/>
    </location>
</feature>
<dbReference type="Gene3D" id="3.40.50.10300">
    <property type="entry name" value="CoaB-like"/>
    <property type="match status" value="1"/>
</dbReference>
<dbReference type="InterPro" id="IPR035929">
    <property type="entry name" value="CoaB-like_sf"/>
</dbReference>
<evidence type="ECO:0000313" key="3">
    <source>
        <dbReference type="EMBL" id="KNC80285.1"/>
    </source>
</evidence>
<dbReference type="SUPFAM" id="SSF102645">
    <property type="entry name" value="CoaB-like"/>
    <property type="match status" value="1"/>
</dbReference>
<dbReference type="RefSeq" id="XP_014154187.1">
    <property type="nucleotide sequence ID" value="XM_014298712.1"/>
</dbReference>